<feature type="compositionally biased region" description="Polar residues" evidence="1">
    <location>
        <begin position="144"/>
        <end position="158"/>
    </location>
</feature>
<dbReference type="InterPro" id="IPR013087">
    <property type="entry name" value="Znf_C2H2_type"/>
</dbReference>
<dbReference type="InterPro" id="IPR056681">
    <property type="entry name" value="DUF7779"/>
</dbReference>
<evidence type="ECO:0000256" key="1">
    <source>
        <dbReference type="SAM" id="MobiDB-lite"/>
    </source>
</evidence>
<name>A0AAN7BJX7_9PEZI</name>
<dbReference type="Pfam" id="PF00931">
    <property type="entry name" value="NB-ARC"/>
    <property type="match status" value="1"/>
</dbReference>
<organism evidence="3 4">
    <name type="scientific">Podospora fimiseda</name>
    <dbReference type="NCBI Taxonomy" id="252190"/>
    <lineage>
        <taxon>Eukaryota</taxon>
        <taxon>Fungi</taxon>
        <taxon>Dikarya</taxon>
        <taxon>Ascomycota</taxon>
        <taxon>Pezizomycotina</taxon>
        <taxon>Sordariomycetes</taxon>
        <taxon>Sordariomycetidae</taxon>
        <taxon>Sordariales</taxon>
        <taxon>Podosporaceae</taxon>
        <taxon>Podospora</taxon>
    </lineage>
</organism>
<feature type="domain" description="C2H2-type" evidence="2">
    <location>
        <begin position="430"/>
        <end position="458"/>
    </location>
</feature>
<reference evidence="3" key="2">
    <citation type="submission" date="2023-05" db="EMBL/GenBank/DDBJ databases">
        <authorList>
            <consortium name="Lawrence Berkeley National Laboratory"/>
            <person name="Steindorff A."/>
            <person name="Hensen N."/>
            <person name="Bonometti L."/>
            <person name="Westerberg I."/>
            <person name="Brannstrom I.O."/>
            <person name="Guillou S."/>
            <person name="Cros-Aarteil S."/>
            <person name="Calhoun S."/>
            <person name="Haridas S."/>
            <person name="Kuo A."/>
            <person name="Mondo S."/>
            <person name="Pangilinan J."/>
            <person name="Riley R."/>
            <person name="Labutti K."/>
            <person name="Andreopoulos B."/>
            <person name="Lipzen A."/>
            <person name="Chen C."/>
            <person name="Yanf M."/>
            <person name="Daum C."/>
            <person name="Ng V."/>
            <person name="Clum A."/>
            <person name="Ohm R."/>
            <person name="Martin F."/>
            <person name="Silar P."/>
            <person name="Natvig D."/>
            <person name="Lalanne C."/>
            <person name="Gautier V."/>
            <person name="Ament-Velasquez S.L."/>
            <person name="Kruys A."/>
            <person name="Hutchinson M.I."/>
            <person name="Powell A.J."/>
            <person name="Barry K."/>
            <person name="Miller A.N."/>
            <person name="Grigoriev I.V."/>
            <person name="Debuchy R."/>
            <person name="Gladieux P."/>
            <person name="Thoren M.H."/>
            <person name="Johannesson H."/>
        </authorList>
    </citation>
    <scope>NUCLEOTIDE SEQUENCE</scope>
    <source>
        <strain evidence="3">CBS 990.96</strain>
    </source>
</reference>
<dbReference type="Proteomes" id="UP001301958">
    <property type="component" value="Unassembled WGS sequence"/>
</dbReference>
<dbReference type="GO" id="GO:0043531">
    <property type="term" value="F:ADP binding"/>
    <property type="evidence" value="ECO:0007669"/>
    <property type="project" value="InterPro"/>
</dbReference>
<accession>A0AAN7BJX7</accession>
<protein>
    <recommendedName>
        <fullName evidence="2">C2H2-type domain-containing protein</fullName>
    </recommendedName>
</protein>
<proteinExistence type="predicted"/>
<dbReference type="Gene3D" id="3.40.50.300">
    <property type="entry name" value="P-loop containing nucleotide triphosphate hydrolases"/>
    <property type="match status" value="1"/>
</dbReference>
<gene>
    <name evidence="3" type="ORF">QBC38DRAFT_547456</name>
</gene>
<reference evidence="3" key="1">
    <citation type="journal article" date="2023" name="Mol. Phylogenet. Evol.">
        <title>Genome-scale phylogeny and comparative genomics of the fungal order Sordariales.</title>
        <authorList>
            <person name="Hensen N."/>
            <person name="Bonometti L."/>
            <person name="Westerberg I."/>
            <person name="Brannstrom I.O."/>
            <person name="Guillou S."/>
            <person name="Cros-Aarteil S."/>
            <person name="Calhoun S."/>
            <person name="Haridas S."/>
            <person name="Kuo A."/>
            <person name="Mondo S."/>
            <person name="Pangilinan J."/>
            <person name="Riley R."/>
            <person name="LaButti K."/>
            <person name="Andreopoulos B."/>
            <person name="Lipzen A."/>
            <person name="Chen C."/>
            <person name="Yan M."/>
            <person name="Daum C."/>
            <person name="Ng V."/>
            <person name="Clum A."/>
            <person name="Steindorff A."/>
            <person name="Ohm R.A."/>
            <person name="Martin F."/>
            <person name="Silar P."/>
            <person name="Natvig D.O."/>
            <person name="Lalanne C."/>
            <person name="Gautier V."/>
            <person name="Ament-Velasquez S.L."/>
            <person name="Kruys A."/>
            <person name="Hutchinson M.I."/>
            <person name="Powell A.J."/>
            <person name="Barry K."/>
            <person name="Miller A.N."/>
            <person name="Grigoriev I.V."/>
            <person name="Debuchy R."/>
            <person name="Gladieux P."/>
            <person name="Hiltunen Thoren M."/>
            <person name="Johannesson H."/>
        </authorList>
    </citation>
    <scope>NUCLEOTIDE SEQUENCE</scope>
    <source>
        <strain evidence="3">CBS 990.96</strain>
    </source>
</reference>
<sequence length="1459" mass="166334">MDNTSTVSAPRARRTREAQKLRAKAPLAAHFEDCAEAVKQLYAALTANSRTLSEQDSSRIDPLHATVERCKKRLMSWGHDTGASCRVLDHALRRASKPRGITITLLKELHELVVKSILLNCPDSTESLSETFTRSHDVDETPQPAVQNQPSVSPLQSPSKHEEAKEIIEIFGLVDEELGFPDDNVSLSPEEYLADVEGILDELAALRSTLLDPYDDELSSPLLETNLASKEDREYIQRAFKKASPALVDSLLAANRRRRELIYKLRREQQQEEAELAKSDQLQSKPHATLQSLAGHLSRGKERELVGKKSKRGPGSTRFRGYRKVKTPLGSEAGVSRTAPSTKVAESSLFSDDVIDEQVSVTSTTFSSLEPFTIPLHKPPGAPVPISSPKNLPFRCQYCTFEVPLEFEKQNTGMTESDWITHFYLDLQPYACTFDGCSRSQRLFGVKQQWCDHEIDYHRDPLRKSWYCPQAGCKTSEFESRERFEQHLRSAHQDFVTKQTPEFLNLVIDSSQQPSSISQSFVQQQCPLCGHPFNLKVKPLEWKDHIANHLEQFALLALGEEEDPESSDDEATRREIVTEFVGEIQERYNIAKSTHPEEQDTTVVQPSVVLTESFDHRGFTEASGDSGRTAENKNLWEDKVETYLTKQPEDELQDEGRDIDRSTEATIWHEVPKRDGQFVGRDHDLHGLNTFISPSGHICVISGRGGIGKTATAVEYAHRFQDCYSAIIWIEAETPGSLDDQYASVGAKIFSLGTEGGQDPMSYSINVRSKLGGWDKRWLLIFDNVEAWKDIVRYIPRNLTKGKGSVLITTRQQSLIEIESRGLQQVLHRIELDPLTSEEAGQFLLCSIDKTIRSALDVPQHPDYDLAVKIAELVENLPLALIMISGYVKISKTSLEDFLEIWEEKTAFRAKQVERSDGKSRRYLSEDDMNYSIDLLWDIGISELPNPARNLLEILAFLDPENIQKDLLVRDHDEYYLTFLNSTETAMYRRMIRHLQGRKLIEVREKEEDGVKFETYKIHRLLQEKIVMEIGAQLKFDSAMRKSTTLVRKAFPKAPIIQAPAPENWKACKEYMPHIFSLHRVFKTAQELFPGFQRTEELADLFYHAGFYIWDRQQKEEDGLAFLDAAETILDNIGISPLSPRRADIHCMSGLLRNAMGCQQREESFNRLEQALSIRKKVFQSQEYDRDRDILFQNAATDYAILLLNRYEFKKAEVIFNKCLVKYRTWGTEESIPFEYSKYYYNMGIVRICQERLKEAAELLKRSVELAEAAFGKTGQYWDNYFMLACCVRLSGDAQRALDMHLEIHKARLEELGKHSKSTILSTFAVGVRYVGVGDLDTAIAYMEECVDLANTSNWTEESIGRAQACLARMYRERGVNLDKASELQARADEVREKYLQYESEWVVGVGDQYAIFDDLQPTDEGRYLGSLLLQILWARNRGEELGHFIDSWGREVTVLTGL</sequence>
<dbReference type="Gene3D" id="1.25.40.10">
    <property type="entry name" value="Tetratricopeptide repeat domain"/>
    <property type="match status" value="1"/>
</dbReference>
<dbReference type="InterPro" id="IPR027417">
    <property type="entry name" value="P-loop_NTPase"/>
</dbReference>
<dbReference type="InterPro" id="IPR002182">
    <property type="entry name" value="NB-ARC"/>
</dbReference>
<evidence type="ECO:0000259" key="2">
    <source>
        <dbReference type="SMART" id="SM00355"/>
    </source>
</evidence>
<dbReference type="InterPro" id="IPR011990">
    <property type="entry name" value="TPR-like_helical_dom_sf"/>
</dbReference>
<keyword evidence="4" id="KW-1185">Reference proteome</keyword>
<feature type="domain" description="C2H2-type" evidence="2">
    <location>
        <begin position="524"/>
        <end position="549"/>
    </location>
</feature>
<dbReference type="Pfam" id="PF25000">
    <property type="entry name" value="DUF7779"/>
    <property type="match status" value="1"/>
</dbReference>
<dbReference type="EMBL" id="MU865386">
    <property type="protein sequence ID" value="KAK4224666.1"/>
    <property type="molecule type" value="Genomic_DNA"/>
</dbReference>
<comment type="caution">
    <text evidence="3">The sequence shown here is derived from an EMBL/GenBank/DDBJ whole genome shotgun (WGS) entry which is preliminary data.</text>
</comment>
<feature type="region of interest" description="Disordered" evidence="1">
    <location>
        <begin position="130"/>
        <end position="159"/>
    </location>
</feature>
<feature type="domain" description="C2H2-type" evidence="2">
    <location>
        <begin position="466"/>
        <end position="492"/>
    </location>
</feature>
<dbReference type="PANTHER" id="PTHR35391">
    <property type="entry name" value="C2H2-TYPE DOMAIN-CONTAINING PROTEIN-RELATED"/>
    <property type="match status" value="1"/>
</dbReference>
<feature type="region of interest" description="Disordered" evidence="1">
    <location>
        <begin position="293"/>
        <end position="322"/>
    </location>
</feature>
<dbReference type="SUPFAM" id="SSF48452">
    <property type="entry name" value="TPR-like"/>
    <property type="match status" value="2"/>
</dbReference>
<evidence type="ECO:0000313" key="4">
    <source>
        <dbReference type="Proteomes" id="UP001301958"/>
    </source>
</evidence>
<dbReference type="SMART" id="SM00355">
    <property type="entry name" value="ZnF_C2H2"/>
    <property type="match status" value="3"/>
</dbReference>
<dbReference type="PANTHER" id="PTHR35391:SF5">
    <property type="entry name" value="DUF6590 DOMAIN-CONTAINING PROTEIN"/>
    <property type="match status" value="1"/>
</dbReference>
<dbReference type="SUPFAM" id="SSF52540">
    <property type="entry name" value="P-loop containing nucleoside triphosphate hydrolases"/>
    <property type="match status" value="1"/>
</dbReference>
<evidence type="ECO:0000313" key="3">
    <source>
        <dbReference type="EMBL" id="KAK4224666.1"/>
    </source>
</evidence>